<feature type="region of interest" description="Disordered" evidence="1">
    <location>
        <begin position="138"/>
        <end position="203"/>
    </location>
</feature>
<sequence length="1073" mass="115936">MAPAQHQHQHGTVEQRAWAGLAQFVEFNRPTPATTVPSTILLLPLLQLAVKRLFLTNWLGRPGWSPSTYHMPIKLPRFRRKSVGNSLDATYQAAEPESPGAPRGGAQFSFDEIERPSQNQSNYSQYPQQQYHQQGYSTHLKYGDSTGSSSASRSNSNSGGSSGTGYYASDRQSSSSTLPSSADIPRTPPSTEDHYRPGFADSMNLKEPMAYGTTVTVPKTGWQNSKAGPMSKAHHQMGGPQVLEAPRLETSLDSEPLFGEDMFKFTADGKRMSAIGISDAVGPKVATSLFVPSRQMPIDPVPPVPPPKSVNNNSSRGGASGGRWLDLRIHGDDEDAYPSTPSSRYQQESSLPSPSIGTTRPSPSAKHGMYPWEARQDTEEDSLMSRDKSPSPGPPAPPPKKDMGQARHNRTLTPSTALPHKIDVADSLATPPQTGRAPRPTSGDLGLKRTLARGKGPTRSRSPVANRKQPTTYQGSDSHVGEDDDSVHSLSTVPTTKVTITSAPTISRVQTSPAIIQSDDLFSDSGSRDFMSGRPPTLARAGSEDMLTATLARDAAIASSFEVGESNRLKQPRKVFTKAQFERYKAQQEEERQYQAKNGEKSESDDESEVSEDDQDELEKQREQAKHRARQDAHLAVYRQQMMKITGSHGNDTTNLGMTNRGASNSTPMLSVTNQMPHLSISSPSSLGDKSDNEDEEVPLGILMAHGFPNKQSGRPPTRLSNSNSSPNLRSISGTTQFNDNGGAPSLPPFARHLPADPYFGASLVNQSNRVSMAPSSIYGGSQGGRESQFIPPPQPRPPQQRYPTGLIGNIVRDEELRAARKGGAQQAPFYNEALMSTPSLLSGTPSPPMQTPSETVSLQMASQMTQMMQLQMQWMQQMSHMNQTQQQQQLMAMQSMMPGMNPLAMMSAGNLAAPMAPGQRAMSMVDTGSVPQIPPGPGMMPPQIPGAGLSPGYAGSVYGHSRSSTLPTYMQPGYTPSIAPSERSNIGQPSRYRPVTYQAGSGNSSINGGNGGRSNTLTSAVPGTGLKASMTKDDSDDEDGWAELGKKKKEKQENWRRKKETGLRTVLKLGGN</sequence>
<feature type="compositionally biased region" description="Polar residues" evidence="1">
    <location>
        <begin position="339"/>
        <end position="362"/>
    </location>
</feature>
<feature type="compositionally biased region" description="Acidic residues" evidence="1">
    <location>
        <begin position="603"/>
        <end position="617"/>
    </location>
</feature>
<gene>
    <name evidence="2" type="ORF">Dda_2049</name>
</gene>
<dbReference type="PANTHER" id="PTHR42068:SF1">
    <property type="entry name" value="YALI0B18964P"/>
    <property type="match status" value="1"/>
</dbReference>
<evidence type="ECO:0000313" key="2">
    <source>
        <dbReference type="EMBL" id="KAJ6263485.1"/>
    </source>
</evidence>
<protein>
    <submittedName>
        <fullName evidence="2">Uncharacterized protein</fullName>
    </submittedName>
</protein>
<keyword evidence="3" id="KW-1185">Reference proteome</keyword>
<feature type="compositionally biased region" description="Basic and acidic residues" evidence="1">
    <location>
        <begin position="586"/>
        <end position="602"/>
    </location>
</feature>
<feature type="region of interest" description="Disordered" evidence="1">
    <location>
        <begin position="294"/>
        <end position="492"/>
    </location>
</feature>
<feature type="region of interest" description="Disordered" evidence="1">
    <location>
        <begin position="647"/>
        <end position="671"/>
    </location>
</feature>
<proteinExistence type="predicted"/>
<name>A0AAD6NMM1_DREDA</name>
<dbReference type="PANTHER" id="PTHR42068">
    <property type="entry name" value="YALI0B18964P"/>
    <property type="match status" value="1"/>
</dbReference>
<accession>A0AAD6NMM1</accession>
<feature type="compositionally biased region" description="Polar residues" evidence="1">
    <location>
        <begin position="648"/>
        <end position="671"/>
    </location>
</feature>
<evidence type="ECO:0000256" key="1">
    <source>
        <dbReference type="SAM" id="MobiDB-lite"/>
    </source>
</evidence>
<feature type="compositionally biased region" description="Basic and acidic residues" evidence="1">
    <location>
        <begin position="618"/>
        <end position="632"/>
    </location>
</feature>
<feature type="compositionally biased region" description="Low complexity" evidence="1">
    <location>
        <begin position="138"/>
        <end position="170"/>
    </location>
</feature>
<organism evidence="2 3">
    <name type="scientific">Drechslerella dactyloides</name>
    <name type="common">Nematode-trapping fungus</name>
    <name type="synonym">Arthrobotrys dactyloides</name>
    <dbReference type="NCBI Taxonomy" id="74499"/>
    <lineage>
        <taxon>Eukaryota</taxon>
        <taxon>Fungi</taxon>
        <taxon>Dikarya</taxon>
        <taxon>Ascomycota</taxon>
        <taxon>Pezizomycotina</taxon>
        <taxon>Orbiliomycetes</taxon>
        <taxon>Orbiliales</taxon>
        <taxon>Orbiliaceae</taxon>
        <taxon>Drechslerella</taxon>
    </lineage>
</organism>
<feature type="compositionally biased region" description="Polar residues" evidence="1">
    <location>
        <begin position="171"/>
        <end position="180"/>
    </location>
</feature>
<feature type="compositionally biased region" description="Pro residues" evidence="1">
    <location>
        <begin position="791"/>
        <end position="801"/>
    </location>
</feature>
<comment type="caution">
    <text evidence="2">The sequence shown here is derived from an EMBL/GenBank/DDBJ whole genome shotgun (WGS) entry which is preliminary data.</text>
</comment>
<dbReference type="EMBL" id="JAQGDS010000002">
    <property type="protein sequence ID" value="KAJ6263485.1"/>
    <property type="molecule type" value="Genomic_DNA"/>
</dbReference>
<feature type="compositionally biased region" description="Pro residues" evidence="1">
    <location>
        <begin position="299"/>
        <end position="308"/>
    </location>
</feature>
<feature type="region of interest" description="Disordered" evidence="1">
    <location>
        <begin position="973"/>
        <end position="1073"/>
    </location>
</feature>
<dbReference type="AlphaFoldDB" id="A0AAD6NMM1"/>
<evidence type="ECO:0000313" key="3">
    <source>
        <dbReference type="Proteomes" id="UP001221413"/>
    </source>
</evidence>
<feature type="region of interest" description="Disordered" evidence="1">
    <location>
        <begin position="706"/>
        <end position="750"/>
    </location>
</feature>
<reference evidence="2" key="1">
    <citation type="submission" date="2023-01" db="EMBL/GenBank/DDBJ databases">
        <title>The chitinases involved in constricting ring structure development in the nematode-trapping fungus Drechslerella dactyloides.</title>
        <authorList>
            <person name="Wang R."/>
            <person name="Zhang L."/>
            <person name="Tang P."/>
            <person name="Li S."/>
            <person name="Liang L."/>
        </authorList>
    </citation>
    <scope>NUCLEOTIDE SEQUENCE</scope>
    <source>
        <strain evidence="2">YMF1.00031</strain>
    </source>
</reference>
<dbReference type="Proteomes" id="UP001221413">
    <property type="component" value="Unassembled WGS sequence"/>
</dbReference>
<feature type="region of interest" description="Disordered" evidence="1">
    <location>
        <begin position="586"/>
        <end position="632"/>
    </location>
</feature>
<feature type="compositionally biased region" description="Polar residues" evidence="1">
    <location>
        <begin position="459"/>
        <end position="477"/>
    </location>
</feature>
<feature type="compositionally biased region" description="Low complexity" evidence="1">
    <location>
        <begin position="715"/>
        <end position="733"/>
    </location>
</feature>
<feature type="region of interest" description="Disordered" evidence="1">
    <location>
        <begin position="775"/>
        <end position="805"/>
    </location>
</feature>